<sequence>MPFDATVVDGCGLCNRLASPYVCETCQLVSYCSQEHMQEHKHAHQRVCCRIDDIRLEAERYQLRDEDGNVIRPQDLDTTQDEGWRYRSENLEYTTSHMLLIQEIEQLNTRRALETRLGLMLKTGHLYRNDAENAMDILCLHFRLGRHTEFYNLVKTHTTKSPASALSTFGTGYTFQDWLKTIDETSDLFEDVQWLISSDHHVDIVLLVMLLKIDMLFDLIAAETATDTVGSRVPREILDHIVSFAVTTSAIADSPKFLSLDHTEQIETLRHQIKELYTAISRRKFNVWNSVIKYEKSGWGDGCPEHIDFPSGCQSTFRCGPHYALDFWHERPWALKYISNLALPGA</sequence>
<evidence type="ECO:0000313" key="2">
    <source>
        <dbReference type="Proteomes" id="UP001177260"/>
    </source>
</evidence>
<evidence type="ECO:0000313" key="1">
    <source>
        <dbReference type="EMBL" id="KAK1147194.1"/>
    </source>
</evidence>
<protein>
    <submittedName>
        <fullName evidence="1">Uncharacterized protein</fullName>
    </submittedName>
</protein>
<name>A0ACC3B981_9EURO</name>
<dbReference type="EMBL" id="JAOPJF010000013">
    <property type="protein sequence ID" value="KAK1147194.1"/>
    <property type="molecule type" value="Genomic_DNA"/>
</dbReference>
<reference evidence="1 2" key="1">
    <citation type="journal article" date="2023" name="ACS Omega">
        <title>Identification of the Neoaspergillic Acid Biosynthesis Gene Cluster by Establishing an In Vitro CRISPR-Ribonucleoprotein Genetic System in Aspergillus melleus.</title>
        <authorList>
            <person name="Yuan B."/>
            <person name="Grau M.F."/>
            <person name="Murata R.M."/>
            <person name="Torok T."/>
            <person name="Venkateswaran K."/>
            <person name="Stajich J.E."/>
            <person name="Wang C.C.C."/>
        </authorList>
    </citation>
    <scope>NUCLEOTIDE SEQUENCE [LARGE SCALE GENOMIC DNA]</scope>
    <source>
        <strain evidence="1 2">IMV 1140</strain>
    </source>
</reference>
<proteinExistence type="predicted"/>
<keyword evidence="2" id="KW-1185">Reference proteome</keyword>
<accession>A0ACC3B981</accession>
<comment type="caution">
    <text evidence="1">The sequence shown here is derived from an EMBL/GenBank/DDBJ whole genome shotgun (WGS) entry which is preliminary data.</text>
</comment>
<organism evidence="1 2">
    <name type="scientific">Aspergillus melleus</name>
    <dbReference type="NCBI Taxonomy" id="138277"/>
    <lineage>
        <taxon>Eukaryota</taxon>
        <taxon>Fungi</taxon>
        <taxon>Dikarya</taxon>
        <taxon>Ascomycota</taxon>
        <taxon>Pezizomycotina</taxon>
        <taxon>Eurotiomycetes</taxon>
        <taxon>Eurotiomycetidae</taxon>
        <taxon>Eurotiales</taxon>
        <taxon>Aspergillaceae</taxon>
        <taxon>Aspergillus</taxon>
        <taxon>Aspergillus subgen. Circumdati</taxon>
    </lineage>
</organism>
<gene>
    <name evidence="1" type="ORF">N8T08_001933</name>
</gene>
<dbReference type="Proteomes" id="UP001177260">
    <property type="component" value="Unassembled WGS sequence"/>
</dbReference>